<protein>
    <submittedName>
        <fullName evidence="1">Uncharacterized protein</fullName>
    </submittedName>
</protein>
<comment type="caution">
    <text evidence="1">The sequence shown here is derived from an EMBL/GenBank/DDBJ whole genome shotgun (WGS) entry which is preliminary data.</text>
</comment>
<organism evidence="1 2">
    <name type="scientific">Oedothorax gibbosus</name>
    <dbReference type="NCBI Taxonomy" id="931172"/>
    <lineage>
        <taxon>Eukaryota</taxon>
        <taxon>Metazoa</taxon>
        <taxon>Ecdysozoa</taxon>
        <taxon>Arthropoda</taxon>
        <taxon>Chelicerata</taxon>
        <taxon>Arachnida</taxon>
        <taxon>Araneae</taxon>
        <taxon>Araneomorphae</taxon>
        <taxon>Entelegynae</taxon>
        <taxon>Araneoidea</taxon>
        <taxon>Linyphiidae</taxon>
        <taxon>Erigoninae</taxon>
        <taxon>Oedothorax</taxon>
    </lineage>
</organism>
<evidence type="ECO:0000313" key="1">
    <source>
        <dbReference type="EMBL" id="KAG8188615.1"/>
    </source>
</evidence>
<dbReference type="Proteomes" id="UP000827092">
    <property type="component" value="Unassembled WGS sequence"/>
</dbReference>
<keyword evidence="2" id="KW-1185">Reference proteome</keyword>
<name>A0AAV6UYL7_9ARAC</name>
<evidence type="ECO:0000313" key="2">
    <source>
        <dbReference type="Proteomes" id="UP000827092"/>
    </source>
</evidence>
<dbReference type="AlphaFoldDB" id="A0AAV6UYL7"/>
<gene>
    <name evidence="1" type="ORF">JTE90_005970</name>
</gene>
<proteinExistence type="predicted"/>
<dbReference type="EMBL" id="JAFNEN010000235">
    <property type="protein sequence ID" value="KAG8188615.1"/>
    <property type="molecule type" value="Genomic_DNA"/>
</dbReference>
<sequence length="87" mass="9937">MQYPSPRAIVISEGASHQEQNIPSTRSGTEPPLFLYHSRVEPPGVSPFHSSGERCYLNESVARLFPLMIRSANDVRKRVEVFRRKLK</sequence>
<reference evidence="1 2" key="1">
    <citation type="journal article" date="2022" name="Nat. Ecol. Evol.">
        <title>A masculinizing supergene underlies an exaggerated male reproductive morph in a spider.</title>
        <authorList>
            <person name="Hendrickx F."/>
            <person name="De Corte Z."/>
            <person name="Sonet G."/>
            <person name="Van Belleghem S.M."/>
            <person name="Kostlbacher S."/>
            <person name="Vangestel C."/>
        </authorList>
    </citation>
    <scope>NUCLEOTIDE SEQUENCE [LARGE SCALE GENOMIC DNA]</scope>
    <source>
        <strain evidence="1">W744_W776</strain>
    </source>
</reference>
<accession>A0AAV6UYL7</accession>